<evidence type="ECO:0000256" key="1">
    <source>
        <dbReference type="SAM" id="MobiDB-lite"/>
    </source>
</evidence>
<sequence length="180" mass="18436">MTKLTNLSAQTGRPVTSARRCQKIEDVCRSIRSTVGVRVIRSATVNRKTAQFAASVFAVVLTVAACGSNTASPPSTVTVTKSASSVPSWTASAPPSAGAPSTTTPVASGPITIPDLTGQNAKIAENKLKALGLTNVELASATSKYQNVFVPANWTVVSIEPAPGTTVDAGDTVVLKVTKP</sequence>
<dbReference type="EMBL" id="QMEU01000001">
    <property type="protein sequence ID" value="RAV00680.1"/>
    <property type="molecule type" value="Genomic_DNA"/>
</dbReference>
<proteinExistence type="predicted"/>
<feature type="compositionally biased region" description="Low complexity" evidence="1">
    <location>
        <begin position="86"/>
        <end position="108"/>
    </location>
</feature>
<feature type="domain" description="PASTA" evidence="2">
    <location>
        <begin position="109"/>
        <end position="179"/>
    </location>
</feature>
<organism evidence="3 4">
    <name type="scientific">Mycobacterium colombiense</name>
    <dbReference type="NCBI Taxonomy" id="339268"/>
    <lineage>
        <taxon>Bacteria</taxon>
        <taxon>Bacillati</taxon>
        <taxon>Actinomycetota</taxon>
        <taxon>Actinomycetes</taxon>
        <taxon>Mycobacteriales</taxon>
        <taxon>Mycobacteriaceae</taxon>
        <taxon>Mycobacterium</taxon>
        <taxon>Mycobacterium avium complex (MAC)</taxon>
    </lineage>
</organism>
<dbReference type="CDD" id="cd06577">
    <property type="entry name" value="PASTA_pknB"/>
    <property type="match status" value="1"/>
</dbReference>
<dbReference type="Gene3D" id="3.30.10.20">
    <property type="match status" value="1"/>
</dbReference>
<evidence type="ECO:0000313" key="3">
    <source>
        <dbReference type="EMBL" id="RAV00680.1"/>
    </source>
</evidence>
<feature type="region of interest" description="Disordered" evidence="1">
    <location>
        <begin position="86"/>
        <end position="111"/>
    </location>
</feature>
<dbReference type="PROSITE" id="PS51178">
    <property type="entry name" value="PASTA"/>
    <property type="match status" value="1"/>
</dbReference>
<dbReference type="SMART" id="SM00740">
    <property type="entry name" value="PASTA"/>
    <property type="match status" value="1"/>
</dbReference>
<dbReference type="Pfam" id="PF03793">
    <property type="entry name" value="PASTA"/>
    <property type="match status" value="1"/>
</dbReference>
<evidence type="ECO:0000259" key="2">
    <source>
        <dbReference type="PROSITE" id="PS51178"/>
    </source>
</evidence>
<gene>
    <name evidence="3" type="ORF">DQP58_00120</name>
</gene>
<dbReference type="AlphaFoldDB" id="A0A329L0H7"/>
<dbReference type="InterPro" id="IPR005543">
    <property type="entry name" value="PASTA_dom"/>
</dbReference>
<dbReference type="Proteomes" id="UP000250347">
    <property type="component" value="Unassembled WGS sequence"/>
</dbReference>
<protein>
    <recommendedName>
        <fullName evidence="2">PASTA domain-containing protein</fullName>
    </recommendedName>
</protein>
<reference evidence="3 4" key="1">
    <citation type="submission" date="2018-06" db="EMBL/GenBank/DDBJ databases">
        <title>NTM in soil in Japan.</title>
        <authorList>
            <person name="Ohya K."/>
        </authorList>
    </citation>
    <scope>NUCLEOTIDE SEQUENCE [LARGE SCALE GENOMIC DNA]</scope>
    <source>
        <strain evidence="3 4">GF76</strain>
    </source>
</reference>
<name>A0A329L0H7_9MYCO</name>
<evidence type="ECO:0000313" key="4">
    <source>
        <dbReference type="Proteomes" id="UP000250347"/>
    </source>
</evidence>
<accession>A0A329L0H7</accession>
<comment type="caution">
    <text evidence="3">The sequence shown here is derived from an EMBL/GenBank/DDBJ whole genome shotgun (WGS) entry which is preliminary data.</text>
</comment>